<keyword evidence="1" id="KW-0812">Transmembrane</keyword>
<dbReference type="GeneID" id="85461174"/>
<evidence type="ECO:0000313" key="2">
    <source>
        <dbReference type="EMBL" id="KAK1656598.1"/>
    </source>
</evidence>
<feature type="transmembrane region" description="Helical" evidence="1">
    <location>
        <begin position="47"/>
        <end position="67"/>
    </location>
</feature>
<keyword evidence="3" id="KW-1185">Reference proteome</keyword>
<accession>A0AAJ0EPL5</accession>
<reference evidence="2" key="1">
    <citation type="submission" date="2021-06" db="EMBL/GenBank/DDBJ databases">
        <title>Comparative genomics, transcriptomics and evolutionary studies reveal genomic signatures of adaptation to plant cell wall in hemibiotrophic fungi.</title>
        <authorList>
            <consortium name="DOE Joint Genome Institute"/>
            <person name="Baroncelli R."/>
            <person name="Diaz J.F."/>
            <person name="Benocci T."/>
            <person name="Peng M."/>
            <person name="Battaglia E."/>
            <person name="Haridas S."/>
            <person name="Andreopoulos W."/>
            <person name="Labutti K."/>
            <person name="Pangilinan J."/>
            <person name="Floch G.L."/>
            <person name="Makela M.R."/>
            <person name="Henrissat B."/>
            <person name="Grigoriev I.V."/>
            <person name="Crouch J.A."/>
            <person name="De Vries R.P."/>
            <person name="Sukno S.A."/>
            <person name="Thon M.R."/>
        </authorList>
    </citation>
    <scope>NUCLEOTIDE SEQUENCE</scope>
    <source>
        <strain evidence="2">CBS 193.32</strain>
    </source>
</reference>
<dbReference type="AlphaFoldDB" id="A0AAJ0EPL5"/>
<protein>
    <submittedName>
        <fullName evidence="2">Uncharacterized protein</fullName>
    </submittedName>
</protein>
<dbReference type="Proteomes" id="UP001224890">
    <property type="component" value="Unassembled WGS sequence"/>
</dbReference>
<organism evidence="2 3">
    <name type="scientific">Colletotrichum godetiae</name>
    <dbReference type="NCBI Taxonomy" id="1209918"/>
    <lineage>
        <taxon>Eukaryota</taxon>
        <taxon>Fungi</taxon>
        <taxon>Dikarya</taxon>
        <taxon>Ascomycota</taxon>
        <taxon>Pezizomycotina</taxon>
        <taxon>Sordariomycetes</taxon>
        <taxon>Hypocreomycetidae</taxon>
        <taxon>Glomerellales</taxon>
        <taxon>Glomerellaceae</taxon>
        <taxon>Colletotrichum</taxon>
        <taxon>Colletotrichum acutatum species complex</taxon>
    </lineage>
</organism>
<evidence type="ECO:0000256" key="1">
    <source>
        <dbReference type="SAM" id="Phobius"/>
    </source>
</evidence>
<comment type="caution">
    <text evidence="2">The sequence shown here is derived from an EMBL/GenBank/DDBJ whole genome shotgun (WGS) entry which is preliminary data.</text>
</comment>
<keyword evidence="1" id="KW-1133">Transmembrane helix</keyword>
<sequence>MAVPLMHFQRHRATVSLHFLCIPLMVIPMLPGIGSALIFFVSRRMDILDVAGSGSAFCISLYPMLLLERCGRRNSDSATSSWCRLGTYPFQ</sequence>
<dbReference type="EMBL" id="JAHMHR010000143">
    <property type="protein sequence ID" value="KAK1656598.1"/>
    <property type="molecule type" value="Genomic_DNA"/>
</dbReference>
<keyword evidence="1" id="KW-0472">Membrane</keyword>
<evidence type="ECO:0000313" key="3">
    <source>
        <dbReference type="Proteomes" id="UP001224890"/>
    </source>
</evidence>
<name>A0AAJ0EPL5_9PEZI</name>
<feature type="transmembrane region" description="Helical" evidence="1">
    <location>
        <begin position="20"/>
        <end position="41"/>
    </location>
</feature>
<proteinExistence type="predicted"/>
<dbReference type="RefSeq" id="XP_060421362.1">
    <property type="nucleotide sequence ID" value="XM_060576648.1"/>
</dbReference>
<gene>
    <name evidence="2" type="ORF">BDP55DRAFT_688559</name>
</gene>